<evidence type="ECO:0000313" key="2">
    <source>
        <dbReference type="Proteomes" id="UP000019146"/>
    </source>
</evidence>
<proteinExistence type="predicted"/>
<gene>
    <name evidence="1" type="ORF">K788_0003491</name>
</gene>
<dbReference type="AlphaFoldDB" id="A0A0P0R5T8"/>
<dbReference type="EMBL" id="CP012746">
    <property type="protein sequence ID" value="ALL63440.1"/>
    <property type="molecule type" value="Genomic_DNA"/>
</dbReference>
<dbReference type="Proteomes" id="UP000019146">
    <property type="component" value="Chromosome 1"/>
</dbReference>
<reference evidence="1 2" key="1">
    <citation type="journal article" date="2014" name="Genome Announc.">
        <title>Draft Genome Sequence of the Haloacid-Degrading Burkholderia caribensis Strain MBA4.</title>
        <authorList>
            <person name="Pan Y."/>
            <person name="Kong K.F."/>
            <person name="Tsang J.S."/>
        </authorList>
    </citation>
    <scope>NUCLEOTIDE SEQUENCE [LARGE SCALE GENOMIC DNA]</scope>
    <source>
        <strain evidence="1 2">MBA4</strain>
    </source>
</reference>
<protein>
    <submittedName>
        <fullName evidence="1">Uncharacterized protein</fullName>
    </submittedName>
</protein>
<dbReference type="KEGG" id="bcai:K788_0003491"/>
<organism evidence="1 2">
    <name type="scientific">Paraburkholderia caribensis MBA4</name>
    <dbReference type="NCBI Taxonomy" id="1323664"/>
    <lineage>
        <taxon>Bacteria</taxon>
        <taxon>Pseudomonadati</taxon>
        <taxon>Pseudomonadota</taxon>
        <taxon>Betaproteobacteria</taxon>
        <taxon>Burkholderiales</taxon>
        <taxon>Burkholderiaceae</taxon>
        <taxon>Paraburkholderia</taxon>
    </lineage>
</organism>
<sequence>MHCVFPGKRDGALRRREGIRPPAGRPGRTKRVVLRADIRTRDTQPCA</sequence>
<evidence type="ECO:0000313" key="1">
    <source>
        <dbReference type="EMBL" id="ALL63440.1"/>
    </source>
</evidence>
<name>A0A0P0R5T8_9BURK</name>
<accession>A0A0P0R5T8</accession>